<comment type="caution">
    <text evidence="1">The sequence shown here is derived from an EMBL/GenBank/DDBJ whole genome shotgun (WGS) entry which is preliminary data.</text>
</comment>
<dbReference type="OrthoDB" id="826772at2"/>
<reference evidence="1 2" key="1">
    <citation type="submission" date="2018-08" db="EMBL/GenBank/DDBJ databases">
        <title>Genomic Encyclopedia of Archaeal and Bacterial Type Strains, Phase II (KMG-II): from individual species to whole genera.</title>
        <authorList>
            <person name="Goeker M."/>
        </authorList>
    </citation>
    <scope>NUCLEOTIDE SEQUENCE [LARGE SCALE GENOMIC DNA]</scope>
    <source>
        <strain evidence="1 2">DSM 15986</strain>
    </source>
</reference>
<dbReference type="AlphaFoldDB" id="A0A3E0D4J4"/>
<dbReference type="Gene3D" id="1.10.340.20">
    <property type="entry name" value="Apc36109-like domain"/>
    <property type="match status" value="1"/>
</dbReference>
<name>A0A3E0D4J4_9BACT</name>
<keyword evidence="2" id="KW-1185">Reference proteome</keyword>
<evidence type="ECO:0000313" key="1">
    <source>
        <dbReference type="EMBL" id="REG76932.1"/>
    </source>
</evidence>
<organism evidence="1 2">
    <name type="scientific">Algoriphagus antarcticus</name>
    <dbReference type="NCBI Taxonomy" id="238540"/>
    <lineage>
        <taxon>Bacteria</taxon>
        <taxon>Pseudomonadati</taxon>
        <taxon>Bacteroidota</taxon>
        <taxon>Cytophagia</taxon>
        <taxon>Cytophagales</taxon>
        <taxon>Cyclobacteriaceae</taxon>
        <taxon>Algoriphagus</taxon>
    </lineage>
</organism>
<gene>
    <name evidence="1" type="ORF">C8N25_14812</name>
</gene>
<evidence type="ECO:0000313" key="2">
    <source>
        <dbReference type="Proteomes" id="UP000256405"/>
    </source>
</evidence>
<proteinExistence type="predicted"/>
<dbReference type="RefSeq" id="WP_086544089.1">
    <property type="nucleotide sequence ID" value="NZ_MSSW01000112.1"/>
</dbReference>
<evidence type="ECO:0008006" key="3">
    <source>
        <dbReference type="Google" id="ProtNLM"/>
    </source>
</evidence>
<dbReference type="EMBL" id="QUNF01000048">
    <property type="protein sequence ID" value="REG76932.1"/>
    <property type="molecule type" value="Genomic_DNA"/>
</dbReference>
<dbReference type="Proteomes" id="UP000256405">
    <property type="component" value="Unassembled WGS sequence"/>
</dbReference>
<protein>
    <recommendedName>
        <fullName evidence="3">DUF1871 family protein</fullName>
    </recommendedName>
</protein>
<accession>A0A3E0D4J4</accession>
<dbReference type="InterPro" id="IPR023162">
    <property type="entry name" value="Apc36109-like_dom_sf"/>
</dbReference>
<sequence>MDYYFSINNILKEWNPIGVKGIDLEHEYERYIDEIIECVKKDENLLELIEDIEGNRIGYFYSSPDARLLVVNKVLKLV</sequence>